<proteinExistence type="predicted"/>
<feature type="compositionally biased region" description="Basic and acidic residues" evidence="1">
    <location>
        <begin position="447"/>
        <end position="457"/>
    </location>
</feature>
<comment type="caution">
    <text evidence="2">The sequence shown here is derived from an EMBL/GenBank/DDBJ whole genome shotgun (WGS) entry which is preliminary data.</text>
</comment>
<feature type="compositionally biased region" description="Polar residues" evidence="1">
    <location>
        <begin position="273"/>
        <end position="282"/>
    </location>
</feature>
<feature type="compositionally biased region" description="Polar residues" evidence="1">
    <location>
        <begin position="387"/>
        <end position="401"/>
    </location>
</feature>
<name>A0A8T2LL75_ASTMX</name>
<feature type="compositionally biased region" description="Basic and acidic residues" evidence="1">
    <location>
        <begin position="323"/>
        <end position="340"/>
    </location>
</feature>
<dbReference type="Proteomes" id="UP000752171">
    <property type="component" value="Unassembled WGS sequence"/>
</dbReference>
<feature type="compositionally biased region" description="Basic and acidic residues" evidence="1">
    <location>
        <begin position="348"/>
        <end position="386"/>
    </location>
</feature>
<accession>A0A8T2LL75</accession>
<dbReference type="AlphaFoldDB" id="A0A8T2LL75"/>
<feature type="region of interest" description="Disordered" evidence="1">
    <location>
        <begin position="252"/>
        <end position="404"/>
    </location>
</feature>
<feature type="compositionally biased region" description="Polar residues" evidence="1">
    <location>
        <begin position="565"/>
        <end position="574"/>
    </location>
</feature>
<reference evidence="2 3" key="1">
    <citation type="submission" date="2021-07" db="EMBL/GenBank/DDBJ databases">
        <authorList>
            <person name="Imarazene B."/>
            <person name="Zahm M."/>
            <person name="Klopp C."/>
            <person name="Cabau C."/>
            <person name="Beille S."/>
            <person name="Jouanno E."/>
            <person name="Castinel A."/>
            <person name="Lluch J."/>
            <person name="Gil L."/>
            <person name="Kuchtly C."/>
            <person name="Lopez Roques C."/>
            <person name="Donnadieu C."/>
            <person name="Parrinello H."/>
            <person name="Journot L."/>
            <person name="Du K."/>
            <person name="Schartl M."/>
            <person name="Retaux S."/>
            <person name="Guiguen Y."/>
        </authorList>
    </citation>
    <scope>NUCLEOTIDE SEQUENCE [LARGE SCALE GENOMIC DNA]</scope>
    <source>
        <strain evidence="2">Pach_M1</strain>
        <tissue evidence="2">Testis</tissue>
    </source>
</reference>
<feature type="compositionally biased region" description="Polar residues" evidence="1">
    <location>
        <begin position="308"/>
        <end position="321"/>
    </location>
</feature>
<sequence>MAWSYTLTVGQELYILNQGKASPSKTRRKYDFRLLSPNTGTNGNTIHLHGRVIAGSGKHPLFTEPNRLIACGKQCVLSPRPYRCTSMLNKAESERSMNAEEIEREPISTHRSLDDQRFCSGRLETLEVKKRVHSCLGRRTARLISIRRPSTAPACTLQTRESEVIQQRPETPSCRVVWRAREGEHGHPDSPDSTSREIPVLHLYLPSYQLPKMEQEITQDKDLRSEINMGLDTETDKQLNNMSDTIQNDFKERKEEEENMIQGRSESKEGIETGNSTKNAGSNSEQNEETEITEEKEGSGILFEDNGWPNSTDDSLLQDVTQGEEKHNKKDELTEDKRQQEVTQGDIIKGEENKQHDIGEDIRHNDYTEDVKQLDITKEHDQEHSTAGENRLQGCSENNGSDKVADDIEGINKMAPDLEILQSTSDHKDLIKTQTSMENLNDLKEHQQVLEKREKAPPSKLKSGRAHVTTSCSLGQSSETNSLRRITHPAPVISFPCLYTHTYSSPLPHTLPSFYGTHFGYRLRTLHTPQPHRAKTWTTSISSDKRLIKTVKELPQSKETKGNHHVSTMETRGTTGPHPKIMSSEWGAPPCKTKTTKTFVWGPWGPQETKSVCELHTQANRCDGGAV</sequence>
<evidence type="ECO:0000313" key="2">
    <source>
        <dbReference type="EMBL" id="KAG9270525.1"/>
    </source>
</evidence>
<evidence type="ECO:0000256" key="1">
    <source>
        <dbReference type="SAM" id="MobiDB-lite"/>
    </source>
</evidence>
<organism evidence="2 3">
    <name type="scientific">Astyanax mexicanus</name>
    <name type="common">Blind cave fish</name>
    <name type="synonym">Astyanax fasciatus mexicanus</name>
    <dbReference type="NCBI Taxonomy" id="7994"/>
    <lineage>
        <taxon>Eukaryota</taxon>
        <taxon>Metazoa</taxon>
        <taxon>Chordata</taxon>
        <taxon>Craniata</taxon>
        <taxon>Vertebrata</taxon>
        <taxon>Euteleostomi</taxon>
        <taxon>Actinopterygii</taxon>
        <taxon>Neopterygii</taxon>
        <taxon>Teleostei</taxon>
        <taxon>Ostariophysi</taxon>
        <taxon>Characiformes</taxon>
        <taxon>Characoidei</taxon>
        <taxon>Acestrorhamphidae</taxon>
        <taxon>Acestrorhamphinae</taxon>
        <taxon>Astyanax</taxon>
    </lineage>
</organism>
<feature type="region of interest" description="Disordered" evidence="1">
    <location>
        <begin position="556"/>
        <end position="587"/>
    </location>
</feature>
<evidence type="ECO:0000313" key="3">
    <source>
        <dbReference type="Proteomes" id="UP000752171"/>
    </source>
</evidence>
<gene>
    <name evidence="2" type="ORF">AMEX_G15481</name>
</gene>
<feature type="compositionally biased region" description="Polar residues" evidence="1">
    <location>
        <begin position="468"/>
        <end position="483"/>
    </location>
</feature>
<feature type="region of interest" description="Disordered" evidence="1">
    <location>
        <begin position="447"/>
        <end position="483"/>
    </location>
</feature>
<dbReference type="EMBL" id="JAICCE010000012">
    <property type="protein sequence ID" value="KAG9270525.1"/>
    <property type="molecule type" value="Genomic_DNA"/>
</dbReference>
<protein>
    <submittedName>
        <fullName evidence="2">Uncharacterized protein</fullName>
    </submittedName>
</protein>